<keyword evidence="1" id="KW-0560">Oxidoreductase</keyword>
<reference evidence="4 5" key="1">
    <citation type="submission" date="2023-08" db="EMBL/GenBank/DDBJ databases">
        <title>Black Yeasts Isolated from many extreme environments.</title>
        <authorList>
            <person name="Coleine C."/>
            <person name="Stajich J.E."/>
            <person name="Selbmann L."/>
        </authorList>
    </citation>
    <scope>NUCLEOTIDE SEQUENCE [LARGE SCALE GENOMIC DNA]</scope>
    <source>
        <strain evidence="4 5">CCFEE 5910</strain>
    </source>
</reference>
<proteinExistence type="predicted"/>
<name>A0AAN7T1S6_9EURO</name>
<dbReference type="AlphaFoldDB" id="A0AAN7T1S6"/>
<organism evidence="4 5">
    <name type="scientific">Lithohypha guttulata</name>
    <dbReference type="NCBI Taxonomy" id="1690604"/>
    <lineage>
        <taxon>Eukaryota</taxon>
        <taxon>Fungi</taxon>
        <taxon>Dikarya</taxon>
        <taxon>Ascomycota</taxon>
        <taxon>Pezizomycotina</taxon>
        <taxon>Eurotiomycetes</taxon>
        <taxon>Chaetothyriomycetidae</taxon>
        <taxon>Chaetothyriales</taxon>
        <taxon>Trichomeriaceae</taxon>
        <taxon>Lithohypha</taxon>
    </lineage>
</organism>
<evidence type="ECO:0000313" key="5">
    <source>
        <dbReference type="Proteomes" id="UP001309876"/>
    </source>
</evidence>
<dbReference type="InterPro" id="IPR050411">
    <property type="entry name" value="AlphaKG_dependent_hydroxylases"/>
</dbReference>
<feature type="compositionally biased region" description="Basic and acidic residues" evidence="2">
    <location>
        <begin position="243"/>
        <end position="260"/>
    </location>
</feature>
<dbReference type="Proteomes" id="UP001309876">
    <property type="component" value="Unassembled WGS sequence"/>
</dbReference>
<dbReference type="Gene3D" id="3.60.130.10">
    <property type="entry name" value="Clavaminate synthase-like"/>
    <property type="match status" value="1"/>
</dbReference>
<dbReference type="SUPFAM" id="SSF51197">
    <property type="entry name" value="Clavaminate synthase-like"/>
    <property type="match status" value="1"/>
</dbReference>
<feature type="domain" description="TauD/TfdA-like" evidence="3">
    <location>
        <begin position="25"/>
        <end position="185"/>
    </location>
</feature>
<accession>A0AAN7T1S6</accession>
<comment type="caution">
    <text evidence="4">The sequence shown here is derived from an EMBL/GenBank/DDBJ whole genome shotgun (WGS) entry which is preliminary data.</text>
</comment>
<protein>
    <recommendedName>
        <fullName evidence="3">TauD/TfdA-like domain-containing protein</fullName>
    </recommendedName>
</protein>
<evidence type="ECO:0000256" key="1">
    <source>
        <dbReference type="ARBA" id="ARBA00023002"/>
    </source>
</evidence>
<dbReference type="InterPro" id="IPR003819">
    <property type="entry name" value="TauD/TfdA-like"/>
</dbReference>
<dbReference type="EMBL" id="JAVRRJ010000003">
    <property type="protein sequence ID" value="KAK5086717.1"/>
    <property type="molecule type" value="Genomic_DNA"/>
</dbReference>
<dbReference type="InterPro" id="IPR042098">
    <property type="entry name" value="TauD-like_sf"/>
</dbReference>
<evidence type="ECO:0000259" key="3">
    <source>
        <dbReference type="Pfam" id="PF02668"/>
    </source>
</evidence>
<evidence type="ECO:0000313" key="4">
    <source>
        <dbReference type="EMBL" id="KAK5086717.1"/>
    </source>
</evidence>
<sequence>MLDHIRYSREDIASEDLRPTELAVAMGLHTDADAGQIQSMMMVTKSQSGGNQYLSSFNRVYADLQNFRPEVLSTLAHDWHWEKPFRKPVMRPIVAVTENGPQINYGRTFLAGHAKYPRSTSAPALTKAQVQALAVLADTAERYAFRLDLDPGDVVFINNLNMLHSRDEFKDGSDPSSQRHLMRLWLNDEHYGHAVAPQLKYASDDLFGHRPEDQDYKTLSEWRSTARRQRTTNIGHSSSNSALEKDLAAAERLREDHRTTGNDNTSYEAAGARAESASVSKPATAPRKSKSEAESVQSRSHD</sequence>
<keyword evidence="5" id="KW-1185">Reference proteome</keyword>
<feature type="compositionally biased region" description="Basic and acidic residues" evidence="2">
    <location>
        <begin position="289"/>
        <end position="302"/>
    </location>
</feature>
<dbReference type="PANTHER" id="PTHR10696">
    <property type="entry name" value="GAMMA-BUTYROBETAINE HYDROXYLASE-RELATED"/>
    <property type="match status" value="1"/>
</dbReference>
<dbReference type="PANTHER" id="PTHR10696:SF54">
    <property type="entry name" value="FAMILY OXIDOREDUCTASE, PUTATIVE (AFU_ORTHOLOGUE AFUA_4G13850)-RELATED"/>
    <property type="match status" value="1"/>
</dbReference>
<feature type="compositionally biased region" description="Polar residues" evidence="2">
    <location>
        <begin position="231"/>
        <end position="242"/>
    </location>
</feature>
<dbReference type="GO" id="GO:0016491">
    <property type="term" value="F:oxidoreductase activity"/>
    <property type="evidence" value="ECO:0007669"/>
    <property type="project" value="UniProtKB-KW"/>
</dbReference>
<dbReference type="Pfam" id="PF02668">
    <property type="entry name" value="TauD"/>
    <property type="match status" value="1"/>
</dbReference>
<gene>
    <name evidence="4" type="ORF">LTR05_003885</name>
</gene>
<feature type="region of interest" description="Disordered" evidence="2">
    <location>
        <begin position="218"/>
        <end position="302"/>
    </location>
</feature>
<evidence type="ECO:0000256" key="2">
    <source>
        <dbReference type="SAM" id="MobiDB-lite"/>
    </source>
</evidence>